<dbReference type="Pfam" id="PF00455">
    <property type="entry name" value="DeoRC"/>
    <property type="match status" value="1"/>
</dbReference>
<dbReference type="PRINTS" id="PR00037">
    <property type="entry name" value="HTHLACR"/>
</dbReference>
<accession>A0A1E3KVE4</accession>
<dbReference type="Pfam" id="PF08220">
    <property type="entry name" value="HTH_DeoR"/>
    <property type="match status" value="1"/>
</dbReference>
<dbReference type="SUPFAM" id="SSF100950">
    <property type="entry name" value="NagB/RpiA/CoA transferase-like"/>
    <property type="match status" value="1"/>
</dbReference>
<organism evidence="1 2">
    <name type="scientific">Lactiplantibacillus plantarum</name>
    <name type="common">Lactobacillus plantarum</name>
    <dbReference type="NCBI Taxonomy" id="1590"/>
    <lineage>
        <taxon>Bacteria</taxon>
        <taxon>Bacillati</taxon>
        <taxon>Bacillota</taxon>
        <taxon>Bacilli</taxon>
        <taxon>Lactobacillales</taxon>
        <taxon>Lactobacillaceae</taxon>
        <taxon>Lactiplantibacillus</taxon>
    </lineage>
</organism>
<dbReference type="Gene3D" id="1.10.10.10">
    <property type="entry name" value="Winged helix-like DNA-binding domain superfamily/Winged helix DNA-binding domain"/>
    <property type="match status" value="1"/>
</dbReference>
<gene>
    <name evidence="1" type="ORF">LPJSA22_02862</name>
</gene>
<dbReference type="SUPFAM" id="SSF46785">
    <property type="entry name" value="Winged helix' DNA-binding domain"/>
    <property type="match status" value="1"/>
</dbReference>
<dbReference type="GO" id="GO:0003700">
    <property type="term" value="F:DNA-binding transcription factor activity"/>
    <property type="evidence" value="ECO:0007669"/>
    <property type="project" value="InterPro"/>
</dbReference>
<dbReference type="PROSITE" id="PS00894">
    <property type="entry name" value="HTH_DEOR_1"/>
    <property type="match status" value="1"/>
</dbReference>
<dbReference type="InterPro" id="IPR050313">
    <property type="entry name" value="Carb_Metab_HTH_regulators"/>
</dbReference>
<protein>
    <submittedName>
        <fullName evidence="1">Putative aga operon transcriptional repressor</fullName>
    </submittedName>
</protein>
<dbReference type="InterPro" id="IPR037171">
    <property type="entry name" value="NagB/RpiA_transferase-like"/>
</dbReference>
<name>A0A1E3KVE4_LACPN</name>
<dbReference type="InterPro" id="IPR036388">
    <property type="entry name" value="WH-like_DNA-bd_sf"/>
</dbReference>
<dbReference type="Gene3D" id="3.40.50.1360">
    <property type="match status" value="1"/>
</dbReference>
<dbReference type="Proteomes" id="UP000094892">
    <property type="component" value="Unassembled WGS sequence"/>
</dbReference>
<dbReference type="InterPro" id="IPR014036">
    <property type="entry name" value="DeoR-like_C"/>
</dbReference>
<dbReference type="SMART" id="SM01134">
    <property type="entry name" value="DeoRC"/>
    <property type="match status" value="1"/>
</dbReference>
<comment type="caution">
    <text evidence="1">The sequence shown here is derived from an EMBL/GenBank/DDBJ whole genome shotgun (WGS) entry which is preliminary data.</text>
</comment>
<dbReference type="AlphaFoldDB" id="A0A1E3KVE4"/>
<dbReference type="PATRIC" id="fig|1590.231.peg.2565"/>
<dbReference type="EMBL" id="MCOL01000001">
    <property type="protein sequence ID" value="ODO62844.1"/>
    <property type="molecule type" value="Genomic_DNA"/>
</dbReference>
<dbReference type="PANTHER" id="PTHR30363">
    <property type="entry name" value="HTH-TYPE TRANSCRIPTIONAL REGULATOR SRLR-RELATED"/>
    <property type="match status" value="1"/>
</dbReference>
<dbReference type="PANTHER" id="PTHR30363:SF44">
    <property type="entry name" value="AGA OPERON TRANSCRIPTIONAL REPRESSOR-RELATED"/>
    <property type="match status" value="1"/>
</dbReference>
<dbReference type="SMART" id="SM00420">
    <property type="entry name" value="HTH_DEOR"/>
    <property type="match status" value="1"/>
</dbReference>
<dbReference type="InterPro" id="IPR036390">
    <property type="entry name" value="WH_DNA-bd_sf"/>
</dbReference>
<evidence type="ECO:0000313" key="2">
    <source>
        <dbReference type="Proteomes" id="UP000094892"/>
    </source>
</evidence>
<dbReference type="PROSITE" id="PS51000">
    <property type="entry name" value="HTH_DEOR_2"/>
    <property type="match status" value="1"/>
</dbReference>
<sequence length="249" mass="27651">MVLMDERREQILEDALKKGSVTVHDLANKYSVTYETIRKDLAQLEKQGLLIKSHGGAVLKQKTVENPFNVRQEKNIDLKQEIAEKATKLIPEGASVIIATGSTVLELAKLLILRNDLKIFTDSIPAATYLLSSENEVYLFGGKIRPKSSSVYGGWTNDLIRSVNVDLCFVGSDGFNGFNGPTSPSYSDASIDSTIFEQSRKQYILADTSKFTTTSIYQLAPWNKLTGLVTNNSIDAEMKHSLENRIEII</sequence>
<evidence type="ECO:0000313" key="1">
    <source>
        <dbReference type="EMBL" id="ODO62844.1"/>
    </source>
</evidence>
<dbReference type="RefSeq" id="WP_063722098.1">
    <property type="nucleotide sequence ID" value="NZ_AP028145.1"/>
</dbReference>
<reference evidence="1 2" key="1">
    <citation type="submission" date="2016-08" db="EMBL/GenBank/DDBJ databases">
        <title>Genome sequencing of Lactobacillus plantarum JSA22, isolated from fermented soybean paste.</title>
        <authorList>
            <person name="Choi H.S."/>
        </authorList>
    </citation>
    <scope>NUCLEOTIDE SEQUENCE [LARGE SCALE GENOMIC DNA]</scope>
    <source>
        <strain evidence="1 2">JSA22</strain>
    </source>
</reference>
<dbReference type="InterPro" id="IPR001034">
    <property type="entry name" value="DeoR_HTH"/>
</dbReference>
<dbReference type="InterPro" id="IPR018356">
    <property type="entry name" value="Tscrpt_reg_HTH_DeoR_CS"/>
</dbReference>
<proteinExistence type="predicted"/>